<keyword evidence="1" id="KW-0732">Signal</keyword>
<dbReference type="Proteomes" id="UP000031668">
    <property type="component" value="Unassembled WGS sequence"/>
</dbReference>
<reference evidence="2 3" key="1">
    <citation type="journal article" date="2014" name="Genome Biol. Evol.">
        <title>The genome of the myxosporean Thelohanellus kitauei shows adaptations to nutrient acquisition within its fish host.</title>
        <authorList>
            <person name="Yang Y."/>
            <person name="Xiong J."/>
            <person name="Zhou Z."/>
            <person name="Huo F."/>
            <person name="Miao W."/>
            <person name="Ran C."/>
            <person name="Liu Y."/>
            <person name="Zhang J."/>
            <person name="Feng J."/>
            <person name="Wang M."/>
            <person name="Wang M."/>
            <person name="Wang L."/>
            <person name="Yao B."/>
        </authorList>
    </citation>
    <scope>NUCLEOTIDE SEQUENCE [LARGE SCALE GENOMIC DNA]</scope>
    <source>
        <strain evidence="2">Wuqing</strain>
    </source>
</reference>
<proteinExistence type="predicted"/>
<comment type="caution">
    <text evidence="2">The sequence shown here is derived from an EMBL/GenBank/DDBJ whole genome shotgun (WGS) entry which is preliminary data.</text>
</comment>
<keyword evidence="3" id="KW-1185">Reference proteome</keyword>
<dbReference type="AlphaFoldDB" id="A0A0C2JLF7"/>
<name>A0A0C2JLF7_THEKT</name>
<evidence type="ECO:0000313" key="3">
    <source>
        <dbReference type="Proteomes" id="UP000031668"/>
    </source>
</evidence>
<gene>
    <name evidence="2" type="ORF">RF11_06078</name>
</gene>
<feature type="signal peptide" evidence="1">
    <location>
        <begin position="1"/>
        <end position="21"/>
    </location>
</feature>
<dbReference type="EMBL" id="JWZT01002146">
    <property type="protein sequence ID" value="KII70218.1"/>
    <property type="molecule type" value="Genomic_DNA"/>
</dbReference>
<evidence type="ECO:0000256" key="1">
    <source>
        <dbReference type="SAM" id="SignalP"/>
    </source>
</evidence>
<evidence type="ECO:0000313" key="2">
    <source>
        <dbReference type="EMBL" id="KII70218.1"/>
    </source>
</evidence>
<accession>A0A0C2JLF7</accession>
<feature type="chain" id="PRO_5002151415" evidence="1">
    <location>
        <begin position="22"/>
        <end position="662"/>
    </location>
</feature>
<organism evidence="2 3">
    <name type="scientific">Thelohanellus kitauei</name>
    <name type="common">Myxosporean</name>
    <dbReference type="NCBI Taxonomy" id="669202"/>
    <lineage>
        <taxon>Eukaryota</taxon>
        <taxon>Metazoa</taxon>
        <taxon>Cnidaria</taxon>
        <taxon>Myxozoa</taxon>
        <taxon>Myxosporea</taxon>
        <taxon>Bivalvulida</taxon>
        <taxon>Platysporina</taxon>
        <taxon>Myxobolidae</taxon>
        <taxon>Thelohanellus</taxon>
    </lineage>
</organism>
<sequence>MGQRFTISIQVILTLLAIVATQLDQPVTTIPDGSVASTTDQSSLKMLPEQVSAQPDQSIGKLPEGTVVATPDLSITATSDTAVAAKPDKPAVTEFEQQASADTFQPSVSIDGAVKPIALSWEALGKMSSKELEATFPEYWCGKTMISPYMAVVTNTGYDQRLSSLGYVSYRVGLCYYVEGGKDILDRAEGLHVMMRCSEKLIKNQLDLDQKLRVTLGMWQCLRNQGAKDDSKYVVNFIPPSRSEMEAWPKLSDAFSRIRLKREGFVKYDPVDRLKKTSEKRQQKLTYGMPQKEKLWPLEGSRKKSSYPYPKSFKGWGRGMKRMYKDGKSFKSYYGGKKYSGYGYPKAFPGMSRRKMKNMLTGYPGSKKYPTYKYPKAFRGMSRRKMKRMFKKGKMLKPHYGGKQYSPYGYPKAWPGMSRRKMKRMFKKGKMFKPYYGGEMYSPYGDQQAWPGMSRPKMKRMFKKGKIFNPNYLGHISYPHHDSYNFPIPFNSHVPYGGHSSLEYTPFGPAPFAHTLFGPPLLDPMSYGPSPFEHMPPVGPLPFEPSPLEHMPLDHSPYGFAPFGHSPYVPAPLDHKTYGPEPFEHIPYGSDPLVHDSYRPATFEDVHSEHPYPPSSPGLTEYEHGLIGLPPFGQLHDMHPMDYSYDDNGMHHMGLHQYGYGY</sequence>
<protein>
    <submittedName>
        <fullName evidence="2">Uncharacterized protein</fullName>
    </submittedName>
</protein>